<keyword evidence="7" id="KW-0687">Ribonucleoprotein</keyword>
<dbReference type="GO" id="GO:0003697">
    <property type="term" value="F:single-stranded DNA binding"/>
    <property type="evidence" value="ECO:0007669"/>
    <property type="project" value="InterPro"/>
</dbReference>
<dbReference type="GO" id="GO:0000150">
    <property type="term" value="F:DNA strand exchange activity"/>
    <property type="evidence" value="ECO:0007669"/>
    <property type="project" value="InterPro"/>
</dbReference>
<dbReference type="Pfam" id="PF12829">
    <property type="entry name" value="Mhr1"/>
    <property type="match status" value="1"/>
</dbReference>
<evidence type="ECO:0000256" key="1">
    <source>
        <dbReference type="ARBA" id="ARBA00004173"/>
    </source>
</evidence>
<dbReference type="KEGG" id="pno:SNOG_10500"/>
<evidence type="ECO:0000256" key="3">
    <source>
        <dbReference type="ARBA" id="ARBA00022980"/>
    </source>
</evidence>
<dbReference type="InterPro" id="IPR024629">
    <property type="entry name" value="Ribosomal_mL67"/>
</dbReference>
<dbReference type="OrthoDB" id="5333655at2759"/>
<dbReference type="PANTHER" id="PTHR28184:SF1">
    <property type="entry name" value="LARGE RIBOSOMAL SUBUNIT PROTEIN ML67"/>
    <property type="match status" value="1"/>
</dbReference>
<dbReference type="GO" id="GO:0005840">
    <property type="term" value="C:ribosome"/>
    <property type="evidence" value="ECO:0007669"/>
    <property type="project" value="UniProtKB-KW"/>
</dbReference>
<dbReference type="VEuPathDB" id="FungiDB:JI435_105000"/>
<evidence type="ECO:0000256" key="6">
    <source>
        <dbReference type="ARBA" id="ARBA00023163"/>
    </source>
</evidence>
<comment type="subcellular location">
    <subcellularLocation>
        <location evidence="1">Mitochondrion</location>
    </subcellularLocation>
</comment>
<evidence type="ECO:0000256" key="4">
    <source>
        <dbReference type="ARBA" id="ARBA00023015"/>
    </source>
</evidence>
<dbReference type="OMA" id="DEWVPHC"/>
<gene>
    <name evidence="10" type="ORF">JI435_105000</name>
</gene>
<keyword evidence="11" id="KW-1185">Reference proteome</keyword>
<dbReference type="EMBL" id="CP069039">
    <property type="protein sequence ID" value="QRD04559.1"/>
    <property type="molecule type" value="Genomic_DNA"/>
</dbReference>
<keyword evidence="3" id="KW-0689">Ribosomal protein</keyword>
<dbReference type="Proteomes" id="UP000663193">
    <property type="component" value="Chromosome 17"/>
</dbReference>
<evidence type="ECO:0000256" key="5">
    <source>
        <dbReference type="ARBA" id="ARBA00023128"/>
    </source>
</evidence>
<keyword evidence="9" id="KW-0175">Coiled coil</keyword>
<feature type="coiled-coil region" evidence="9">
    <location>
        <begin position="245"/>
        <end position="314"/>
    </location>
</feature>
<reference evidence="11" key="1">
    <citation type="journal article" date="2021" name="BMC Genomics">
        <title>Chromosome-level genome assembly and manually-curated proteome of model necrotroph Parastagonospora nodorum Sn15 reveals a genome-wide trove of candidate effector homologs, and redundancy of virulence-related functions within an accessory chromosome.</title>
        <authorList>
            <person name="Bertazzoni S."/>
            <person name="Jones D.A.B."/>
            <person name="Phan H.T."/>
            <person name="Tan K.-C."/>
            <person name="Hane J.K."/>
        </authorList>
    </citation>
    <scope>NUCLEOTIDE SEQUENCE [LARGE SCALE GENOMIC DNA]</scope>
    <source>
        <strain evidence="11">SN15 / ATCC MYA-4574 / FGSC 10173)</strain>
    </source>
</reference>
<evidence type="ECO:0000256" key="8">
    <source>
        <dbReference type="ARBA" id="ARBA00035185"/>
    </source>
</evidence>
<name>A0A7U2FFZ2_PHANO</name>
<comment type="similarity">
    <text evidence="2">Belongs to the mitochondrion-specific ribosomal protein mL67 family.</text>
</comment>
<evidence type="ECO:0000313" key="10">
    <source>
        <dbReference type="EMBL" id="QRD04559.1"/>
    </source>
</evidence>
<keyword evidence="6" id="KW-0804">Transcription</keyword>
<keyword evidence="5" id="KW-0496">Mitochondrion</keyword>
<accession>A0A7U2FFZ2</accession>
<sequence length="483" mass="55820">MPRTLSRLQYRKPPVPIAFHGRNGRPLAGQYLEKRVTAFVNRQSNPRHVRLQVVANPKARLPATKQTVIHPIKPFTLKDIVDPDGKARHGEIIYIFRNVKTNQIIYSLQELLNDHHLAQLPFIGKHSKPPVLRPDEWTPHCVVTFPSAEQGHSAFRRLREFRKVHEVAWDKTNPEWKRIPVKSRMKKIMDQRANMAVDLARVLAQQEVRAEEMEEALRKRQEWEAKVLDEKWAEVDALVNAAAAKEKLADNVKWLEHQIRSLTMKLNMKHNQNEKDQQRLKNAKIQQEKRLRKIQWAQRKAEQLKTMQEDLEKKAAPANELGADGKLDELKTQASVLRETVTNADPTRSPEDQALDRDLLKNHEAEIAALEEAFEAKAQLENRSHYIHRSVLPQAAKKLLPTPFTLEDVRVQWADIRDALSAANQWPEPIEHEDLPLRKSLENVAFLSVEDYQLERAEEVGRILETLDAQRKDAAEKEVEAVA</sequence>
<dbReference type="GO" id="GO:1990904">
    <property type="term" value="C:ribonucleoprotein complex"/>
    <property type="evidence" value="ECO:0007669"/>
    <property type="project" value="UniProtKB-KW"/>
</dbReference>
<evidence type="ECO:0000313" key="11">
    <source>
        <dbReference type="Proteomes" id="UP000663193"/>
    </source>
</evidence>
<protein>
    <recommendedName>
        <fullName evidence="8">Large ribosomal subunit protein mL67</fullName>
    </recommendedName>
</protein>
<dbReference type="GO" id="GO:0005739">
    <property type="term" value="C:mitochondrion"/>
    <property type="evidence" value="ECO:0007669"/>
    <property type="project" value="UniProtKB-SubCell"/>
</dbReference>
<dbReference type="AlphaFoldDB" id="A0A7U2FFZ2"/>
<dbReference type="RefSeq" id="XP_001800769.1">
    <property type="nucleotide sequence ID" value="XM_001800717.1"/>
</dbReference>
<proteinExistence type="inferred from homology"/>
<evidence type="ECO:0000256" key="7">
    <source>
        <dbReference type="ARBA" id="ARBA00023274"/>
    </source>
</evidence>
<organism evidence="10 11">
    <name type="scientific">Phaeosphaeria nodorum (strain SN15 / ATCC MYA-4574 / FGSC 10173)</name>
    <name type="common">Glume blotch fungus</name>
    <name type="synonym">Parastagonospora nodorum</name>
    <dbReference type="NCBI Taxonomy" id="321614"/>
    <lineage>
        <taxon>Eukaryota</taxon>
        <taxon>Fungi</taxon>
        <taxon>Dikarya</taxon>
        <taxon>Ascomycota</taxon>
        <taxon>Pezizomycotina</taxon>
        <taxon>Dothideomycetes</taxon>
        <taxon>Pleosporomycetidae</taxon>
        <taxon>Pleosporales</taxon>
        <taxon>Pleosporineae</taxon>
        <taxon>Phaeosphaeriaceae</taxon>
        <taxon>Parastagonospora</taxon>
    </lineage>
</organism>
<keyword evidence="4" id="KW-0805">Transcription regulation</keyword>
<dbReference type="PANTHER" id="PTHR28184">
    <property type="entry name" value="MITOCHONDRIAL HOMOLOGOUS RECOMBINATION PROTEIN 1"/>
    <property type="match status" value="1"/>
</dbReference>
<evidence type="ECO:0000256" key="9">
    <source>
        <dbReference type="SAM" id="Coils"/>
    </source>
</evidence>
<evidence type="ECO:0000256" key="2">
    <source>
        <dbReference type="ARBA" id="ARBA00010741"/>
    </source>
</evidence>